<proteinExistence type="predicted"/>
<keyword evidence="2" id="KW-1185">Reference proteome</keyword>
<dbReference type="RefSeq" id="WP_163065486.1">
    <property type="nucleotide sequence ID" value="NZ_CP048649.1"/>
</dbReference>
<evidence type="ECO:0000313" key="2">
    <source>
        <dbReference type="Proteomes" id="UP000466848"/>
    </source>
</evidence>
<gene>
    <name evidence="1" type="ORF">Ami103574_04500</name>
</gene>
<reference evidence="1 2" key="1">
    <citation type="submission" date="2020-02" db="EMBL/GenBank/DDBJ databases">
        <authorList>
            <person name="Kim Y.B."/>
            <person name="Roh S.W."/>
        </authorList>
    </citation>
    <scope>NUCLEOTIDE SEQUENCE [LARGE SCALE GENOMIC DNA]</scope>
    <source>
        <strain evidence="1 2">DSM 103574</strain>
    </source>
</reference>
<protein>
    <submittedName>
        <fullName evidence="1">Uncharacterized protein</fullName>
    </submittedName>
</protein>
<accession>A0A858BRT9</accession>
<dbReference type="KEGG" id="abut:Ami103574_04500"/>
<dbReference type="EMBL" id="CP048649">
    <property type="protein sequence ID" value="QIB68623.1"/>
    <property type="molecule type" value="Genomic_DNA"/>
</dbReference>
<sequence>MPLIQPITNRTLADVIYADARPDNQEASKGALNYTDLNRIESNCAYLAGQLNTYGYSIDITVKTDWIMQDFPYQGQIDRIRHNVDALLDALYRLPDSPQIRYWNSLDWNDINSLEQNLKNIDTLLQRMAAVFLRCGDAHGGDR</sequence>
<evidence type="ECO:0000313" key="1">
    <source>
        <dbReference type="EMBL" id="QIB68623.1"/>
    </source>
</evidence>
<dbReference type="AlphaFoldDB" id="A0A858BRT9"/>
<name>A0A858BRT9_9FIRM</name>
<dbReference type="Proteomes" id="UP000466848">
    <property type="component" value="Chromosome"/>
</dbReference>
<organism evidence="1 2">
    <name type="scientific">Aminipila butyrica</name>
    <dbReference type="NCBI Taxonomy" id="433296"/>
    <lineage>
        <taxon>Bacteria</taxon>
        <taxon>Bacillati</taxon>
        <taxon>Bacillota</taxon>
        <taxon>Clostridia</taxon>
        <taxon>Peptostreptococcales</taxon>
        <taxon>Anaerovoracaceae</taxon>
        <taxon>Aminipila</taxon>
    </lineage>
</organism>